<evidence type="ECO:0000256" key="12">
    <source>
        <dbReference type="ARBA" id="ARBA00023224"/>
    </source>
</evidence>
<keyword evidence="12" id="KW-0807">Transducer</keyword>
<accession>A0A9R0AMX2</accession>
<feature type="transmembrane region" description="Helical" evidence="13">
    <location>
        <begin position="229"/>
        <end position="251"/>
    </location>
</feature>
<dbReference type="PANTHER" id="PTHR26451:SF109">
    <property type="entry name" value="ODORANT RECEPTOR-RELATED"/>
    <property type="match status" value="1"/>
</dbReference>
<keyword evidence="4 13" id="KW-0812">Transmembrane</keyword>
<keyword evidence="9" id="KW-1015">Disulfide bond</keyword>
<keyword evidence="11" id="KW-0325">Glycoprotein</keyword>
<keyword evidence="7" id="KW-0297">G-protein coupled receptor</keyword>
<feature type="transmembrane region" description="Helical" evidence="13">
    <location>
        <begin position="272"/>
        <end position="293"/>
    </location>
</feature>
<evidence type="ECO:0000256" key="6">
    <source>
        <dbReference type="ARBA" id="ARBA00022989"/>
    </source>
</evidence>
<evidence type="ECO:0000256" key="9">
    <source>
        <dbReference type="ARBA" id="ARBA00023157"/>
    </source>
</evidence>
<dbReference type="InterPro" id="IPR052921">
    <property type="entry name" value="GPCR1_Superfamily_Member"/>
</dbReference>
<evidence type="ECO:0000256" key="3">
    <source>
        <dbReference type="ARBA" id="ARBA00022606"/>
    </source>
</evidence>
<sequence length="339" mass="38456">MYHNWFTYKTNCDRTAVTFLLLFCRFCVEQLMDNQTFTNNILLVEGLKITHQSSYPVFLLLLLAYIFTMGCNIGLVIVISTEKNLHQPMHFLFCNLPLNDILGTTVIMPRLLQDILRETSERYMTFVDCVVQAYFVHVFAAASHNVLMIMAFDRYVAICNPLRYSAIMTNKMVVKLSALAWGVSVITVTILIGLTVRLSRCKYKIESPFCDNASLFKLSCEDSVAINNVYGLISTVVVFIISLGSVFITYGKIIAVCITSKNKALNRKAIKTCATHIAVYIIMFVSCAIMVFFHRSPEYSENRKLASVMFHIVPPGLNPLVYGLQTKEIRQKTFKLCCS</sequence>
<reference evidence="15" key="1">
    <citation type="submission" date="2025-08" db="UniProtKB">
        <authorList>
            <consortium name="RefSeq"/>
        </authorList>
    </citation>
    <scope>IDENTIFICATION</scope>
    <source>
        <tissue evidence="15">Muscle</tissue>
    </source>
</reference>
<evidence type="ECO:0000259" key="14">
    <source>
        <dbReference type="PROSITE" id="PS50262"/>
    </source>
</evidence>
<proteinExistence type="predicted"/>
<dbReference type="AlphaFoldDB" id="A0A9R0AMX2"/>
<keyword evidence="10" id="KW-0675">Receptor</keyword>
<dbReference type="GO" id="GO:0004984">
    <property type="term" value="F:olfactory receptor activity"/>
    <property type="evidence" value="ECO:0007669"/>
    <property type="project" value="InterPro"/>
</dbReference>
<dbReference type="InterPro" id="IPR000725">
    <property type="entry name" value="Olfact_rcpt"/>
</dbReference>
<feature type="domain" description="G-protein coupled receptors family 1 profile" evidence="14">
    <location>
        <begin position="71"/>
        <end position="322"/>
    </location>
</feature>
<dbReference type="GeneID" id="109061019"/>
<dbReference type="GO" id="GO:0005549">
    <property type="term" value="F:odorant binding"/>
    <property type="evidence" value="ECO:0007669"/>
    <property type="project" value="TreeGrafter"/>
</dbReference>
<gene>
    <name evidence="15" type="primary">LOC109061019</name>
</gene>
<name>A0A9R0AMX2_CYPCA</name>
<feature type="transmembrane region" description="Helical" evidence="13">
    <location>
        <begin position="132"/>
        <end position="152"/>
    </location>
</feature>
<organism evidence="15">
    <name type="scientific">Cyprinus carpio</name>
    <name type="common">Common carp</name>
    <dbReference type="NCBI Taxonomy" id="7962"/>
    <lineage>
        <taxon>Eukaryota</taxon>
        <taxon>Metazoa</taxon>
        <taxon>Chordata</taxon>
        <taxon>Craniata</taxon>
        <taxon>Vertebrata</taxon>
        <taxon>Euteleostomi</taxon>
        <taxon>Actinopterygii</taxon>
        <taxon>Neopterygii</taxon>
        <taxon>Teleostei</taxon>
        <taxon>Ostariophysi</taxon>
        <taxon>Cypriniformes</taxon>
        <taxon>Cyprinidae</taxon>
        <taxon>Cyprininae</taxon>
        <taxon>Cyprinus</taxon>
    </lineage>
</organism>
<evidence type="ECO:0000256" key="13">
    <source>
        <dbReference type="SAM" id="Phobius"/>
    </source>
</evidence>
<dbReference type="KEGG" id="ccar:109061019"/>
<evidence type="ECO:0000256" key="4">
    <source>
        <dbReference type="ARBA" id="ARBA00022692"/>
    </source>
</evidence>
<protein>
    <submittedName>
        <fullName evidence="15">Olfactory receptor 4E1-like</fullName>
    </submittedName>
</protein>
<evidence type="ECO:0000256" key="7">
    <source>
        <dbReference type="ARBA" id="ARBA00023040"/>
    </source>
</evidence>
<dbReference type="Pfam" id="PF13853">
    <property type="entry name" value="7tm_4"/>
    <property type="match status" value="1"/>
</dbReference>
<keyword evidence="3" id="KW-0716">Sensory transduction</keyword>
<feature type="transmembrane region" description="Helical" evidence="13">
    <location>
        <begin position="305"/>
        <end position="324"/>
    </location>
</feature>
<dbReference type="SUPFAM" id="SSF81321">
    <property type="entry name" value="Family A G protein-coupled receptor-like"/>
    <property type="match status" value="1"/>
</dbReference>
<keyword evidence="2" id="KW-1003">Cell membrane</keyword>
<evidence type="ECO:0000256" key="11">
    <source>
        <dbReference type="ARBA" id="ARBA00023180"/>
    </source>
</evidence>
<evidence type="ECO:0000256" key="5">
    <source>
        <dbReference type="ARBA" id="ARBA00022725"/>
    </source>
</evidence>
<dbReference type="RefSeq" id="XP_042604298.1">
    <property type="nucleotide sequence ID" value="XM_042748364.1"/>
</dbReference>
<keyword evidence="8 13" id="KW-0472">Membrane</keyword>
<dbReference type="GO" id="GO:0004930">
    <property type="term" value="F:G protein-coupled receptor activity"/>
    <property type="evidence" value="ECO:0007669"/>
    <property type="project" value="UniProtKB-KW"/>
</dbReference>
<evidence type="ECO:0000256" key="1">
    <source>
        <dbReference type="ARBA" id="ARBA00004651"/>
    </source>
</evidence>
<keyword evidence="5" id="KW-0552">Olfaction</keyword>
<feature type="transmembrane region" description="Helical" evidence="13">
    <location>
        <begin position="57"/>
        <end position="79"/>
    </location>
</feature>
<evidence type="ECO:0000256" key="2">
    <source>
        <dbReference type="ARBA" id="ARBA00022475"/>
    </source>
</evidence>
<comment type="subcellular location">
    <subcellularLocation>
        <location evidence="1">Cell membrane</location>
        <topology evidence="1">Multi-pass membrane protein</topology>
    </subcellularLocation>
</comment>
<dbReference type="PANTHER" id="PTHR26451">
    <property type="entry name" value="G_PROTEIN_RECEP_F1_2 DOMAIN-CONTAINING PROTEIN"/>
    <property type="match status" value="1"/>
</dbReference>
<dbReference type="PROSITE" id="PS50262">
    <property type="entry name" value="G_PROTEIN_RECEP_F1_2"/>
    <property type="match status" value="1"/>
</dbReference>
<dbReference type="OrthoDB" id="9615015at2759"/>
<feature type="transmembrane region" description="Helical" evidence="13">
    <location>
        <begin position="173"/>
        <end position="194"/>
    </location>
</feature>
<evidence type="ECO:0000313" key="15">
    <source>
        <dbReference type="RefSeq" id="XP_042604298.1"/>
    </source>
</evidence>
<dbReference type="InterPro" id="IPR017452">
    <property type="entry name" value="GPCR_Rhodpsn_7TM"/>
</dbReference>
<keyword evidence="6 13" id="KW-1133">Transmembrane helix</keyword>
<evidence type="ECO:0000256" key="10">
    <source>
        <dbReference type="ARBA" id="ARBA00023170"/>
    </source>
</evidence>
<dbReference type="FunFam" id="1.20.1070.10:FF:000024">
    <property type="entry name" value="Olfactory receptor"/>
    <property type="match status" value="1"/>
</dbReference>
<evidence type="ECO:0000256" key="8">
    <source>
        <dbReference type="ARBA" id="ARBA00023136"/>
    </source>
</evidence>
<dbReference type="GO" id="GO:0005886">
    <property type="term" value="C:plasma membrane"/>
    <property type="evidence" value="ECO:0007669"/>
    <property type="project" value="UniProtKB-SubCell"/>
</dbReference>
<dbReference type="Proteomes" id="UP001155660">
    <property type="component" value="Chromosome B21"/>
</dbReference>